<protein>
    <submittedName>
        <fullName evidence="7">LptF/LptG family permease</fullName>
    </submittedName>
</protein>
<evidence type="ECO:0000256" key="1">
    <source>
        <dbReference type="ARBA" id="ARBA00004651"/>
    </source>
</evidence>
<feature type="transmembrane region" description="Helical" evidence="6">
    <location>
        <begin position="103"/>
        <end position="125"/>
    </location>
</feature>
<dbReference type="GO" id="GO:0015920">
    <property type="term" value="P:lipopolysaccharide transport"/>
    <property type="evidence" value="ECO:0007669"/>
    <property type="project" value="TreeGrafter"/>
</dbReference>
<dbReference type="EMBL" id="JADKFW010000021">
    <property type="protein sequence ID" value="MBK9719465.1"/>
    <property type="molecule type" value="Genomic_DNA"/>
</dbReference>
<feature type="transmembrane region" description="Helical" evidence="6">
    <location>
        <begin position="458"/>
        <end position="477"/>
    </location>
</feature>
<comment type="caution">
    <text evidence="7">The sequence shown here is derived from an EMBL/GenBank/DDBJ whole genome shotgun (WGS) entry which is preliminary data.</text>
</comment>
<evidence type="ECO:0000256" key="3">
    <source>
        <dbReference type="ARBA" id="ARBA00022692"/>
    </source>
</evidence>
<gene>
    <name evidence="7" type="ORF">IPO85_18505</name>
</gene>
<feature type="transmembrane region" description="Helical" evidence="6">
    <location>
        <begin position="425"/>
        <end position="446"/>
    </location>
</feature>
<sequence>MIRIKQLDRMLIKGYVGPFLASFFIALFVLVMQTLWLYIDDIIGKGAGILVIFEFLGYLSVSLIPMALPIGVLLAGVFLFGNLGERHELSSMKSSGISLIRIMIPLMLFAGLIALSSWVCSDFVIPKSNLKFLSRLHDLKRQKPTLSLEEGVFNDDFYGYVIRIEKKGSDGKSITNILIDDHNSSAGNGSKATIVAKTGIMYVTTGNKFLVMELYDGEIYQTPDRPSNNRTSFPFIRTRFDHLTKVFGLEEFNLERTDEDLFKNNQRMQNSRQLRVEIDTIDREISKTVSPIFDHVSTWSKIEHLTPSPVDDKAVTSVQKRNLNFEKFRNSLEESFTKRDQLDSLIHNFEHLDSNQISTIAVKAKNTLKNQIDRKGGFTENQKSLLKKKAKFSYELYIKYSFGLICFIFIFIGAPLGAIVRKGGYGYPLILCIFVFVCYILLNTFCKRLSESLSIDPNIAAWIPCIVMIPPCLMLTWSAQRDRNIFTDVYMLLSKFFQRKRN</sequence>
<dbReference type="Proteomes" id="UP000808349">
    <property type="component" value="Unassembled WGS sequence"/>
</dbReference>
<dbReference type="Pfam" id="PF03739">
    <property type="entry name" value="LptF_LptG"/>
    <property type="match status" value="2"/>
</dbReference>
<dbReference type="PANTHER" id="PTHR33529:SF6">
    <property type="entry name" value="YJGP_YJGQ FAMILY PERMEASE"/>
    <property type="match status" value="1"/>
</dbReference>
<keyword evidence="5 6" id="KW-0472">Membrane</keyword>
<evidence type="ECO:0000313" key="7">
    <source>
        <dbReference type="EMBL" id="MBK9719465.1"/>
    </source>
</evidence>
<feature type="transmembrane region" description="Helical" evidence="6">
    <location>
        <begin position="397"/>
        <end position="419"/>
    </location>
</feature>
<keyword evidence="2" id="KW-1003">Cell membrane</keyword>
<name>A0A9D7SD64_9BACT</name>
<evidence type="ECO:0000256" key="5">
    <source>
        <dbReference type="ARBA" id="ARBA00023136"/>
    </source>
</evidence>
<keyword evidence="4 6" id="KW-1133">Transmembrane helix</keyword>
<comment type="subcellular location">
    <subcellularLocation>
        <location evidence="1">Cell membrane</location>
        <topology evidence="1">Multi-pass membrane protein</topology>
    </subcellularLocation>
</comment>
<accession>A0A9D7SD64</accession>
<evidence type="ECO:0000256" key="4">
    <source>
        <dbReference type="ARBA" id="ARBA00022989"/>
    </source>
</evidence>
<dbReference type="GO" id="GO:0043190">
    <property type="term" value="C:ATP-binding cassette (ABC) transporter complex"/>
    <property type="evidence" value="ECO:0007669"/>
    <property type="project" value="TreeGrafter"/>
</dbReference>
<evidence type="ECO:0000256" key="2">
    <source>
        <dbReference type="ARBA" id="ARBA00022475"/>
    </source>
</evidence>
<proteinExistence type="predicted"/>
<keyword evidence="3 6" id="KW-0812">Transmembrane</keyword>
<reference evidence="7 8" key="1">
    <citation type="submission" date="2020-10" db="EMBL/GenBank/DDBJ databases">
        <title>Connecting structure to function with the recovery of over 1000 high-quality activated sludge metagenome-assembled genomes encoding full-length rRNA genes using long-read sequencing.</title>
        <authorList>
            <person name="Singleton C.M."/>
            <person name="Petriglieri F."/>
            <person name="Kristensen J.M."/>
            <person name="Kirkegaard R.H."/>
            <person name="Michaelsen T.Y."/>
            <person name="Andersen M.H."/>
            <person name="Karst S.M."/>
            <person name="Dueholm M.S."/>
            <person name="Nielsen P.H."/>
            <person name="Albertsen M."/>
        </authorList>
    </citation>
    <scope>NUCLEOTIDE SEQUENCE [LARGE SCALE GENOMIC DNA]</scope>
    <source>
        <strain evidence="7">Ribe_18-Q3-R11-54_BAT3C.373</strain>
    </source>
</reference>
<evidence type="ECO:0000256" key="6">
    <source>
        <dbReference type="SAM" id="Phobius"/>
    </source>
</evidence>
<dbReference type="PANTHER" id="PTHR33529">
    <property type="entry name" value="SLR0882 PROTEIN-RELATED"/>
    <property type="match status" value="1"/>
</dbReference>
<dbReference type="InterPro" id="IPR005495">
    <property type="entry name" value="LptG/LptF_permease"/>
</dbReference>
<organism evidence="7 8">
    <name type="scientific">Candidatus Defluviibacterium haderslevense</name>
    <dbReference type="NCBI Taxonomy" id="2981993"/>
    <lineage>
        <taxon>Bacteria</taxon>
        <taxon>Pseudomonadati</taxon>
        <taxon>Bacteroidota</taxon>
        <taxon>Saprospiria</taxon>
        <taxon>Saprospirales</taxon>
        <taxon>Saprospiraceae</taxon>
        <taxon>Candidatus Defluviibacterium</taxon>
    </lineage>
</organism>
<dbReference type="AlphaFoldDB" id="A0A9D7SD64"/>
<feature type="transmembrane region" description="Helical" evidence="6">
    <location>
        <begin position="66"/>
        <end position="83"/>
    </location>
</feature>
<feature type="transmembrane region" description="Helical" evidence="6">
    <location>
        <begin position="12"/>
        <end position="36"/>
    </location>
</feature>
<evidence type="ECO:0000313" key="8">
    <source>
        <dbReference type="Proteomes" id="UP000808349"/>
    </source>
</evidence>